<comment type="caution">
    <text evidence="2">The sequence shown here is derived from an EMBL/GenBank/DDBJ whole genome shotgun (WGS) entry which is preliminary data.</text>
</comment>
<keyword evidence="3" id="KW-1185">Reference proteome</keyword>
<organism evidence="2 3">
    <name type="scientific">Elysia crispata</name>
    <name type="common">lettuce slug</name>
    <dbReference type="NCBI Taxonomy" id="231223"/>
    <lineage>
        <taxon>Eukaryota</taxon>
        <taxon>Metazoa</taxon>
        <taxon>Spiralia</taxon>
        <taxon>Lophotrochozoa</taxon>
        <taxon>Mollusca</taxon>
        <taxon>Gastropoda</taxon>
        <taxon>Heterobranchia</taxon>
        <taxon>Euthyneura</taxon>
        <taxon>Panpulmonata</taxon>
        <taxon>Sacoglossa</taxon>
        <taxon>Placobranchoidea</taxon>
        <taxon>Plakobranchidae</taxon>
        <taxon>Elysia</taxon>
    </lineage>
</organism>
<gene>
    <name evidence="2" type="ORF">RRG08_019177</name>
</gene>
<dbReference type="Proteomes" id="UP001283361">
    <property type="component" value="Unassembled WGS sequence"/>
</dbReference>
<evidence type="ECO:0000256" key="1">
    <source>
        <dbReference type="SAM" id="MobiDB-lite"/>
    </source>
</evidence>
<feature type="region of interest" description="Disordered" evidence="1">
    <location>
        <begin position="24"/>
        <end position="46"/>
    </location>
</feature>
<evidence type="ECO:0000313" key="2">
    <source>
        <dbReference type="EMBL" id="KAK3776722.1"/>
    </source>
</evidence>
<name>A0AAE0ZWR3_9GAST</name>
<reference evidence="2" key="1">
    <citation type="journal article" date="2023" name="G3 (Bethesda)">
        <title>A reference genome for the long-term kleptoplast-retaining sea slug Elysia crispata morphotype clarki.</title>
        <authorList>
            <person name="Eastman K.E."/>
            <person name="Pendleton A.L."/>
            <person name="Shaikh M.A."/>
            <person name="Suttiyut T."/>
            <person name="Ogas R."/>
            <person name="Tomko P."/>
            <person name="Gavelis G."/>
            <person name="Widhalm J.R."/>
            <person name="Wisecaver J.H."/>
        </authorList>
    </citation>
    <scope>NUCLEOTIDE SEQUENCE</scope>
    <source>
        <strain evidence="2">ECLA1</strain>
    </source>
</reference>
<dbReference type="EMBL" id="JAWDGP010003181">
    <property type="protein sequence ID" value="KAK3776722.1"/>
    <property type="molecule type" value="Genomic_DNA"/>
</dbReference>
<dbReference type="AlphaFoldDB" id="A0AAE0ZWR3"/>
<accession>A0AAE0ZWR3</accession>
<feature type="compositionally biased region" description="Polar residues" evidence="1">
    <location>
        <begin position="34"/>
        <end position="46"/>
    </location>
</feature>
<evidence type="ECO:0000313" key="3">
    <source>
        <dbReference type="Proteomes" id="UP001283361"/>
    </source>
</evidence>
<protein>
    <submittedName>
        <fullName evidence="2">Uncharacterized protein</fullName>
    </submittedName>
</protein>
<proteinExistence type="predicted"/>
<sequence length="112" mass="12386">MGKKHGHHILDLRSPFSASRRFRKNLFARPGHHSTGSTPQSSTDCLSSTAMAVTHSYVRPPQQWQSPTATFGLHSNGSHPQLRSASTAMAVHHSPPLIVCPPQQWQYTTVLH</sequence>